<sequence length="327" mass="36857">MKKRTIGKSDLKVFPIGLGAMGMSEFYGETDEKQSIKTLHKALDIGVDFIDTADVYGIGANEELLRKAYSDRWNDLVLATKFGFVRDKNNPEVRQLNGSPEYVKSACEASLKRLGREAIDLYYLHRVDPNTPIEETVGAMAELVKEGKVRYIGLSEVSGDTLRRAHKVHPITAVQTEYSIWSRDVEQTTMSVIEELGISLVPYSPLGRGFLSGTIKDTSELSENDFRHTVPRFQKEFFESNKTLLGRIEQLADKKNVTPAQLSLAWLLHKGENIIPIPGTKHEKYLIENAKAVDVELTQEEMQYLDDTYTTVAGERYNANGMKFTNL</sequence>
<keyword evidence="1" id="KW-0560">Oxidoreductase</keyword>
<dbReference type="InterPro" id="IPR023210">
    <property type="entry name" value="NADP_OxRdtase_dom"/>
</dbReference>
<evidence type="ECO:0000313" key="3">
    <source>
        <dbReference type="EMBL" id="SBW04208.1"/>
    </source>
</evidence>
<dbReference type="GO" id="GO:0005737">
    <property type="term" value="C:cytoplasm"/>
    <property type="evidence" value="ECO:0007669"/>
    <property type="project" value="TreeGrafter"/>
</dbReference>
<dbReference type="GO" id="GO:0016491">
    <property type="term" value="F:oxidoreductase activity"/>
    <property type="evidence" value="ECO:0007669"/>
    <property type="project" value="UniProtKB-KW"/>
</dbReference>
<name>A0A212JXU8_9BACT</name>
<feature type="domain" description="NADP-dependent oxidoreductase" evidence="2">
    <location>
        <begin position="15"/>
        <end position="307"/>
    </location>
</feature>
<evidence type="ECO:0000259" key="2">
    <source>
        <dbReference type="Pfam" id="PF00248"/>
    </source>
</evidence>
<dbReference type="SUPFAM" id="SSF51430">
    <property type="entry name" value="NAD(P)-linked oxidoreductase"/>
    <property type="match status" value="1"/>
</dbReference>
<dbReference type="CDD" id="cd19076">
    <property type="entry name" value="AKR_AKR13A_13D"/>
    <property type="match status" value="1"/>
</dbReference>
<reference evidence="3" key="1">
    <citation type="submission" date="2016-04" db="EMBL/GenBank/DDBJ databases">
        <authorList>
            <person name="Evans L.H."/>
            <person name="Alamgir A."/>
            <person name="Owens N."/>
            <person name="Weber N.D."/>
            <person name="Virtaneva K."/>
            <person name="Barbian K."/>
            <person name="Babar A."/>
            <person name="Rosenke K."/>
        </authorList>
    </citation>
    <scope>NUCLEOTIDE SEQUENCE</scope>
    <source>
        <strain evidence="3">86-2</strain>
    </source>
</reference>
<dbReference type="InterPro" id="IPR050791">
    <property type="entry name" value="Aldo-Keto_reductase"/>
</dbReference>
<dbReference type="Pfam" id="PF00248">
    <property type="entry name" value="Aldo_ket_red"/>
    <property type="match status" value="1"/>
</dbReference>
<protein>
    <recommendedName>
        <fullName evidence="2">NADP-dependent oxidoreductase domain-containing protein</fullName>
    </recommendedName>
</protein>
<dbReference type="InterPro" id="IPR036812">
    <property type="entry name" value="NAD(P)_OxRdtase_dom_sf"/>
</dbReference>
<dbReference type="PANTHER" id="PTHR43625">
    <property type="entry name" value="AFLATOXIN B1 ALDEHYDE REDUCTASE"/>
    <property type="match status" value="1"/>
</dbReference>
<accession>A0A212JXU8</accession>
<dbReference type="Gene3D" id="3.20.20.100">
    <property type="entry name" value="NADP-dependent oxidoreductase domain"/>
    <property type="match status" value="1"/>
</dbReference>
<gene>
    <name evidence="3" type="ORF">KL86DYS2_12572</name>
</gene>
<dbReference type="PANTHER" id="PTHR43625:SF40">
    <property type="entry name" value="ALDO-KETO REDUCTASE YAKC [NADP(+)]"/>
    <property type="match status" value="1"/>
</dbReference>
<proteinExistence type="predicted"/>
<dbReference type="RefSeq" id="WP_160339962.1">
    <property type="nucleotide sequence ID" value="NZ_LT599021.1"/>
</dbReference>
<dbReference type="AlphaFoldDB" id="A0A212JXU8"/>
<organism evidence="3">
    <name type="scientific">uncultured Dysgonomonas sp</name>
    <dbReference type="NCBI Taxonomy" id="206096"/>
    <lineage>
        <taxon>Bacteria</taxon>
        <taxon>Pseudomonadati</taxon>
        <taxon>Bacteroidota</taxon>
        <taxon>Bacteroidia</taxon>
        <taxon>Bacteroidales</taxon>
        <taxon>Dysgonomonadaceae</taxon>
        <taxon>Dysgonomonas</taxon>
        <taxon>environmental samples</taxon>
    </lineage>
</organism>
<evidence type="ECO:0000256" key="1">
    <source>
        <dbReference type="ARBA" id="ARBA00023002"/>
    </source>
</evidence>
<dbReference type="EMBL" id="FLUL01000001">
    <property type="protein sequence ID" value="SBW04208.1"/>
    <property type="molecule type" value="Genomic_DNA"/>
</dbReference>